<evidence type="ECO:0000256" key="1">
    <source>
        <dbReference type="ARBA" id="ARBA00010562"/>
    </source>
</evidence>
<proteinExistence type="inferred from homology"/>
<organism evidence="3 4">
    <name type="scientific">Bifidobacterium stellenboschense</name>
    <dbReference type="NCBI Taxonomy" id="762211"/>
    <lineage>
        <taxon>Bacteria</taxon>
        <taxon>Bacillati</taxon>
        <taxon>Actinomycetota</taxon>
        <taxon>Actinomycetes</taxon>
        <taxon>Bifidobacteriales</taxon>
        <taxon>Bifidobacteriaceae</taxon>
        <taxon>Bifidobacterium</taxon>
    </lineage>
</organism>
<dbReference type="NCBIfam" id="TIGR02384">
    <property type="entry name" value="RelB_DinJ"/>
    <property type="match status" value="1"/>
</dbReference>
<evidence type="ECO:0000313" key="3">
    <source>
        <dbReference type="EMBL" id="KFJ00922.1"/>
    </source>
</evidence>
<dbReference type="PANTHER" id="PTHR38781:SF1">
    <property type="entry name" value="ANTITOXIN DINJ-RELATED"/>
    <property type="match status" value="1"/>
</dbReference>
<gene>
    <name evidence="3" type="ORF">BSTEL_0334</name>
</gene>
<protein>
    <submittedName>
        <fullName evidence="3">RelB/DinJ family addiction module antitoxin</fullName>
    </submittedName>
</protein>
<dbReference type="AlphaFoldDB" id="A0A087DZH1"/>
<accession>A0A087DZH1</accession>
<dbReference type="eggNOG" id="COG3077">
    <property type="taxonomic scope" value="Bacteria"/>
</dbReference>
<dbReference type="EMBL" id="JGZP01000004">
    <property type="protein sequence ID" value="KFJ00922.1"/>
    <property type="molecule type" value="Genomic_DNA"/>
</dbReference>
<dbReference type="InterPro" id="IPR013321">
    <property type="entry name" value="Arc_rbn_hlx_hlx"/>
</dbReference>
<dbReference type="GO" id="GO:0006351">
    <property type="term" value="P:DNA-templated transcription"/>
    <property type="evidence" value="ECO:0007669"/>
    <property type="project" value="TreeGrafter"/>
</dbReference>
<comment type="caution">
    <text evidence="3">The sequence shown here is derived from an EMBL/GenBank/DDBJ whole genome shotgun (WGS) entry which is preliminary data.</text>
</comment>
<dbReference type="OrthoDB" id="9804867at2"/>
<dbReference type="InterPro" id="IPR007337">
    <property type="entry name" value="RelB/DinJ"/>
</dbReference>
<name>A0A087DZH1_9BIFI</name>
<sequence>MTSSMVNVRLDESTKKGMAEVCGELGISMSAAFNIFAKTVVRERRIPFEVTADPFYSAENMARVRRAAAKLDAGQGTVHGLIEE</sequence>
<dbReference type="Proteomes" id="UP000029004">
    <property type="component" value="Unassembled WGS sequence"/>
</dbReference>
<keyword evidence="4" id="KW-1185">Reference proteome</keyword>
<dbReference type="GO" id="GO:0006355">
    <property type="term" value="P:regulation of DNA-templated transcription"/>
    <property type="evidence" value="ECO:0007669"/>
    <property type="project" value="InterPro"/>
</dbReference>
<dbReference type="Pfam" id="PF04221">
    <property type="entry name" value="RelB"/>
    <property type="match status" value="1"/>
</dbReference>
<dbReference type="RefSeq" id="WP_084686032.1">
    <property type="nucleotide sequence ID" value="NZ_JGZP01000004.1"/>
</dbReference>
<dbReference type="STRING" id="762211.BSTEL_0334"/>
<evidence type="ECO:0000313" key="4">
    <source>
        <dbReference type="Proteomes" id="UP000029004"/>
    </source>
</evidence>
<reference evidence="3 4" key="1">
    <citation type="submission" date="2014-03" db="EMBL/GenBank/DDBJ databases">
        <title>Genomics of Bifidobacteria.</title>
        <authorList>
            <person name="Ventura M."/>
            <person name="Milani C."/>
            <person name="Lugli G.A."/>
        </authorList>
    </citation>
    <scope>NUCLEOTIDE SEQUENCE [LARGE SCALE GENOMIC DNA]</scope>
    <source>
        <strain evidence="3 4">DSM 23968</strain>
    </source>
</reference>
<comment type="similarity">
    <text evidence="1">Belongs to the RelB/DinJ antitoxin family.</text>
</comment>
<evidence type="ECO:0000256" key="2">
    <source>
        <dbReference type="ARBA" id="ARBA00022649"/>
    </source>
</evidence>
<dbReference type="PANTHER" id="PTHR38781">
    <property type="entry name" value="ANTITOXIN DINJ-RELATED"/>
    <property type="match status" value="1"/>
</dbReference>
<keyword evidence="2" id="KW-1277">Toxin-antitoxin system</keyword>
<dbReference type="Gene3D" id="1.10.1220.10">
    <property type="entry name" value="Met repressor-like"/>
    <property type="match status" value="1"/>
</dbReference>